<evidence type="ECO:0000313" key="4">
    <source>
        <dbReference type="EMBL" id="KAG7567730.1"/>
    </source>
</evidence>
<protein>
    <submittedName>
        <fullName evidence="4">Reverse transcriptase zinc-binding domain</fullName>
    </submittedName>
</protein>
<reference evidence="4 5" key="1">
    <citation type="submission" date="2020-12" db="EMBL/GenBank/DDBJ databases">
        <title>Concerted genomic and epigenomic changes stabilize Arabidopsis allopolyploids.</title>
        <authorList>
            <person name="Chen Z."/>
        </authorList>
    </citation>
    <scope>NUCLEOTIDE SEQUENCE [LARGE SCALE GENOMIC DNA]</scope>
    <source>
        <strain evidence="4">Allo738</strain>
        <tissue evidence="4">Leaf</tissue>
    </source>
</reference>
<feature type="transmembrane region" description="Helical" evidence="1">
    <location>
        <begin position="103"/>
        <end position="127"/>
    </location>
</feature>
<dbReference type="PANTHER" id="PTHR47074:SF78">
    <property type="entry name" value="GB|AAF30348.1-RELATED"/>
    <property type="match status" value="1"/>
</dbReference>
<feature type="transmembrane region" description="Helical" evidence="1">
    <location>
        <begin position="26"/>
        <end position="46"/>
    </location>
</feature>
<dbReference type="Pfam" id="PF13456">
    <property type="entry name" value="RVT_3"/>
    <property type="match status" value="1"/>
</dbReference>
<feature type="transmembrane region" description="Helical" evidence="1">
    <location>
        <begin position="58"/>
        <end position="83"/>
    </location>
</feature>
<dbReference type="InterPro" id="IPR052929">
    <property type="entry name" value="RNase_H-like_EbsB-rel"/>
</dbReference>
<dbReference type="CDD" id="cd06222">
    <property type="entry name" value="RNase_H_like"/>
    <property type="match status" value="1"/>
</dbReference>
<dbReference type="AlphaFoldDB" id="A0A8T2A547"/>
<dbReference type="EMBL" id="JAEFBK010000009">
    <property type="protein sequence ID" value="KAG7567730.1"/>
    <property type="molecule type" value="Genomic_DNA"/>
</dbReference>
<organism evidence="4 5">
    <name type="scientific">Arabidopsis thaliana x Arabidopsis arenosa</name>
    <dbReference type="NCBI Taxonomy" id="1240361"/>
    <lineage>
        <taxon>Eukaryota</taxon>
        <taxon>Viridiplantae</taxon>
        <taxon>Streptophyta</taxon>
        <taxon>Embryophyta</taxon>
        <taxon>Tracheophyta</taxon>
        <taxon>Spermatophyta</taxon>
        <taxon>Magnoliopsida</taxon>
        <taxon>eudicotyledons</taxon>
        <taxon>Gunneridae</taxon>
        <taxon>Pentapetalae</taxon>
        <taxon>rosids</taxon>
        <taxon>malvids</taxon>
        <taxon>Brassicales</taxon>
        <taxon>Brassicaceae</taxon>
        <taxon>Camelineae</taxon>
        <taxon>Arabidopsis</taxon>
    </lineage>
</organism>
<keyword evidence="4" id="KW-0548">Nucleotidyltransferase</keyword>
<comment type="caution">
    <text evidence="4">The sequence shown here is derived from an EMBL/GenBank/DDBJ whole genome shotgun (WGS) entry which is preliminary data.</text>
</comment>
<gene>
    <name evidence="4" type="ORF">ISN45_Aa04g005780</name>
</gene>
<feature type="domain" description="Reverse transcriptase zinc-binding" evidence="3">
    <location>
        <begin position="262"/>
        <end position="335"/>
    </location>
</feature>
<dbReference type="InterPro" id="IPR002156">
    <property type="entry name" value="RNaseH_domain"/>
</dbReference>
<evidence type="ECO:0000313" key="5">
    <source>
        <dbReference type="Proteomes" id="UP000694240"/>
    </source>
</evidence>
<feature type="domain" description="RNase H type-1" evidence="2">
    <location>
        <begin position="454"/>
        <end position="575"/>
    </location>
</feature>
<keyword evidence="1" id="KW-0812">Transmembrane</keyword>
<dbReference type="Proteomes" id="UP000694240">
    <property type="component" value="Chromosome 9"/>
</dbReference>
<feature type="transmembrane region" description="Helical" evidence="1">
    <location>
        <begin position="214"/>
        <end position="244"/>
    </location>
</feature>
<dbReference type="GO" id="GO:0003676">
    <property type="term" value="F:nucleic acid binding"/>
    <property type="evidence" value="ECO:0007669"/>
    <property type="project" value="InterPro"/>
</dbReference>
<keyword evidence="4" id="KW-0808">Transferase</keyword>
<dbReference type="InterPro" id="IPR044730">
    <property type="entry name" value="RNase_H-like_dom_plant"/>
</dbReference>
<evidence type="ECO:0000256" key="1">
    <source>
        <dbReference type="SAM" id="Phobius"/>
    </source>
</evidence>
<dbReference type="Pfam" id="PF13966">
    <property type="entry name" value="zf-RVT"/>
    <property type="match status" value="1"/>
</dbReference>
<keyword evidence="4" id="KW-0695">RNA-directed DNA polymerase</keyword>
<proteinExistence type="predicted"/>
<dbReference type="GO" id="GO:0004523">
    <property type="term" value="F:RNA-DNA hybrid ribonuclease activity"/>
    <property type="evidence" value="ECO:0007669"/>
    <property type="project" value="InterPro"/>
</dbReference>
<keyword evidence="5" id="KW-1185">Reference proteome</keyword>
<dbReference type="GO" id="GO:0003964">
    <property type="term" value="F:RNA-directed DNA polymerase activity"/>
    <property type="evidence" value="ECO:0007669"/>
    <property type="project" value="UniProtKB-KW"/>
</dbReference>
<evidence type="ECO:0000259" key="2">
    <source>
        <dbReference type="Pfam" id="PF13456"/>
    </source>
</evidence>
<keyword evidence="1" id="KW-0472">Membrane</keyword>
<sequence>MNPIALQIQDIIDILPNSHHFSLKEFIILPNTSLVFSDVVIGGIVLKAVLFGAEVRMAILSHLVSTSLTIKVGLLLDSVLTLLDHLIGDSFLPCIEVSVRLALIWYVTKGFVPIFCIGISVFADVIWEVQSLFRAMLPHLGIHCLFVFPKVPLVWSGLDDQASPVLQGPSSRLASSALVAELVTLRVALDAVSYEVFGIVLFRSHWTSFVKLYLAFISSLSSFGVFLGTSCLVILYFPFIWVVIPLPLTTHLSLQDDEIVQPPKGSVELKKEVWKLKIPPKIQHFLWKCISGAVSTATQLRTRTIPADPTCQRCCQDDETINHILFTCTYAQTVWRCANTNFGYHLNAADLEDNLNMLIQLYKDKQIPLSNRLLPFWMLWRIWKSRNMFLFQKKNKDPASEASKSNHDVQEWIETMEVQSSDESNTLNRSDVHGHDRTRSRQWIPPPPGWYKCNFDSGFVQGRAFTNTGWIIRDDSGKAILSGYAKLQEAHSTLQAEAMGFLHVLQVCWAQGLRFIWFEGDNSELIKLINTGGDHNEIGTLLYDIRFWMTKLPYSSLDYTNRERNEAADVLAKHASLADSLYQTFSVPPCWLLNYLYPPFTV</sequence>
<name>A0A8T2A547_9BRAS</name>
<dbReference type="InterPro" id="IPR026960">
    <property type="entry name" value="RVT-Znf"/>
</dbReference>
<accession>A0A8T2A547</accession>
<evidence type="ECO:0000259" key="3">
    <source>
        <dbReference type="Pfam" id="PF13966"/>
    </source>
</evidence>
<keyword evidence="1" id="KW-1133">Transmembrane helix</keyword>
<dbReference type="PANTHER" id="PTHR47074">
    <property type="entry name" value="BNAC02G40300D PROTEIN"/>
    <property type="match status" value="1"/>
</dbReference>